<organism evidence="2 3">
    <name type="scientific">Sandaracinus amylolyticus</name>
    <dbReference type="NCBI Taxonomy" id="927083"/>
    <lineage>
        <taxon>Bacteria</taxon>
        <taxon>Pseudomonadati</taxon>
        <taxon>Myxococcota</taxon>
        <taxon>Polyangia</taxon>
        <taxon>Polyangiales</taxon>
        <taxon>Sandaracinaceae</taxon>
        <taxon>Sandaracinus</taxon>
    </lineage>
</organism>
<dbReference type="AlphaFoldDB" id="A0A0F6W171"/>
<protein>
    <submittedName>
        <fullName evidence="2">Uncharacterized protein</fullName>
    </submittedName>
</protein>
<dbReference type="KEGG" id="samy:DB32_001826"/>
<feature type="region of interest" description="Disordered" evidence="1">
    <location>
        <begin position="1"/>
        <end position="39"/>
    </location>
</feature>
<sequence>MRHPAVPPCGTADRMDAARPSSFRQARTSRMRASASVSA</sequence>
<name>A0A0F6W171_9BACT</name>
<keyword evidence="3" id="KW-1185">Reference proteome</keyword>
<evidence type="ECO:0000313" key="3">
    <source>
        <dbReference type="Proteomes" id="UP000034883"/>
    </source>
</evidence>
<proteinExistence type="predicted"/>
<evidence type="ECO:0000313" key="2">
    <source>
        <dbReference type="EMBL" id="AKF04677.1"/>
    </source>
</evidence>
<dbReference type="Proteomes" id="UP000034883">
    <property type="component" value="Chromosome"/>
</dbReference>
<dbReference type="STRING" id="927083.DB32_001826"/>
<gene>
    <name evidence="2" type="ORF">DB32_001826</name>
</gene>
<reference evidence="2 3" key="1">
    <citation type="submission" date="2015-03" db="EMBL/GenBank/DDBJ databases">
        <title>Genome assembly of Sandaracinus amylolyticus DSM 53668.</title>
        <authorList>
            <person name="Sharma G."/>
            <person name="Subramanian S."/>
        </authorList>
    </citation>
    <scope>NUCLEOTIDE SEQUENCE [LARGE SCALE GENOMIC DNA]</scope>
    <source>
        <strain evidence="2 3">DSM 53668</strain>
    </source>
</reference>
<dbReference type="EMBL" id="CP011125">
    <property type="protein sequence ID" value="AKF04677.1"/>
    <property type="molecule type" value="Genomic_DNA"/>
</dbReference>
<accession>A0A0F6W171</accession>
<evidence type="ECO:0000256" key="1">
    <source>
        <dbReference type="SAM" id="MobiDB-lite"/>
    </source>
</evidence>